<dbReference type="Gene3D" id="1.20.120.450">
    <property type="entry name" value="dinb family like domain"/>
    <property type="match status" value="1"/>
</dbReference>
<gene>
    <name evidence="1" type="ORF">U0035_21055</name>
</gene>
<dbReference type="Proteomes" id="UP001325680">
    <property type="component" value="Chromosome"/>
</dbReference>
<evidence type="ECO:0000313" key="1">
    <source>
        <dbReference type="EMBL" id="WQD38161.1"/>
    </source>
</evidence>
<name>A0ABZ0W4X7_9BACT</name>
<keyword evidence="2" id="KW-1185">Reference proteome</keyword>
<evidence type="ECO:0000313" key="2">
    <source>
        <dbReference type="Proteomes" id="UP001325680"/>
    </source>
</evidence>
<proteinExistence type="predicted"/>
<dbReference type="SUPFAM" id="SSF109854">
    <property type="entry name" value="DinB/YfiT-like putative metalloenzymes"/>
    <property type="match status" value="1"/>
</dbReference>
<dbReference type="InterPro" id="IPR034660">
    <property type="entry name" value="DinB/YfiT-like"/>
</dbReference>
<organism evidence="1 2">
    <name type="scientific">Niabella yanshanensis</name>
    <dbReference type="NCBI Taxonomy" id="577386"/>
    <lineage>
        <taxon>Bacteria</taxon>
        <taxon>Pseudomonadati</taxon>
        <taxon>Bacteroidota</taxon>
        <taxon>Chitinophagia</taxon>
        <taxon>Chitinophagales</taxon>
        <taxon>Chitinophagaceae</taxon>
        <taxon>Niabella</taxon>
    </lineage>
</organism>
<accession>A0ABZ0W4X7</accession>
<sequence length="181" mass="21304">MFDTKEKEQVLEAKTLQLVIPQYRMHTQLFDNVIENISGFDALKRVNDVTNHFVWMAGNMVNIRYWLANILGVEDKDPNEELFKDARALDPNVNYPELRDLKDQWHKVSGQLYDMLYRVSDEELAQPYSIGMGVDFFEENKLNMVGMCLDRESYLLGQMGLMRRALGYEGMKYDINKDIRY</sequence>
<dbReference type="EMBL" id="CP139960">
    <property type="protein sequence ID" value="WQD38161.1"/>
    <property type="molecule type" value="Genomic_DNA"/>
</dbReference>
<dbReference type="RefSeq" id="WP_114790902.1">
    <property type="nucleotide sequence ID" value="NZ_CP139960.1"/>
</dbReference>
<reference evidence="1 2" key="1">
    <citation type="submission" date="2023-12" db="EMBL/GenBank/DDBJ databases">
        <title>Genome sequencing and assembly of bacterial species from a model synthetic community.</title>
        <authorList>
            <person name="Hogle S.L."/>
        </authorList>
    </citation>
    <scope>NUCLEOTIDE SEQUENCE [LARGE SCALE GENOMIC DNA]</scope>
    <source>
        <strain evidence="1 2">HAMBI_3031</strain>
    </source>
</reference>
<protein>
    <submittedName>
        <fullName evidence="1">DinB family protein</fullName>
    </submittedName>
</protein>